<keyword evidence="1" id="KW-0472">Membrane</keyword>
<dbReference type="Gene3D" id="1.20.120.1630">
    <property type="match status" value="1"/>
</dbReference>
<protein>
    <recommendedName>
        <fullName evidence="3">Steroid 5-alpha reductase C-terminal domain-containing protein</fullName>
    </recommendedName>
</protein>
<proteinExistence type="predicted"/>
<dbReference type="VEuPathDB" id="TriTrypDB:TvY486_1101470"/>
<organism evidence="2">
    <name type="scientific">Trypanosoma vivax (strain Y486)</name>
    <dbReference type="NCBI Taxonomy" id="1055687"/>
    <lineage>
        <taxon>Eukaryota</taxon>
        <taxon>Discoba</taxon>
        <taxon>Euglenozoa</taxon>
        <taxon>Kinetoplastea</taxon>
        <taxon>Metakinetoplastina</taxon>
        <taxon>Trypanosomatida</taxon>
        <taxon>Trypanosomatidae</taxon>
        <taxon>Trypanosoma</taxon>
        <taxon>Duttonella</taxon>
    </lineage>
</organism>
<sequence>MTTPASSQKAATFEMEWIVANSFNLTLVLMAATTVFMYIMSVIHRNYSWVDRFWSILPVIFAWIHVYYKSDGKFETITDWKQYDRAAIFYASIVTVWGARLTYNFYRRGGYTRGYEDYRWNFLRSFPGLQNPVVWELYSFTNIALFQVALLWAISLPMININWAPITAKDMVIGSCMLLFILFETICDQQQYNFQKAKQQNSKKGRGSRENKDDFLSYGFCFTGTFGYSRHLNVFCEGCVWITLAVAALLHGPAGWWVYAGCITLELLTYYSTAHVTEVISGSKYPQYAIYKQTTPMLIPTLRSTTMLTLHKIKKEEKRN</sequence>
<evidence type="ECO:0000256" key="1">
    <source>
        <dbReference type="SAM" id="Phobius"/>
    </source>
</evidence>
<dbReference type="PANTHER" id="PTHR32251">
    <property type="entry name" value="3-OXO-5-ALPHA-STEROID 4-DEHYDROGENASE"/>
    <property type="match status" value="1"/>
</dbReference>
<feature type="transmembrane region" description="Helical" evidence="1">
    <location>
        <begin position="133"/>
        <end position="154"/>
    </location>
</feature>
<evidence type="ECO:0008006" key="3">
    <source>
        <dbReference type="Google" id="ProtNLM"/>
    </source>
</evidence>
<name>G0UA30_TRYVY</name>
<dbReference type="InterPro" id="IPR010721">
    <property type="entry name" value="UstE-like"/>
</dbReference>
<dbReference type="AlphaFoldDB" id="G0UA30"/>
<keyword evidence="1" id="KW-0812">Transmembrane</keyword>
<feature type="transmembrane region" description="Helical" evidence="1">
    <location>
        <begin position="88"/>
        <end position="106"/>
    </location>
</feature>
<feature type="transmembrane region" description="Helical" evidence="1">
    <location>
        <begin position="166"/>
        <end position="186"/>
    </location>
</feature>
<feature type="transmembrane region" description="Helical" evidence="1">
    <location>
        <begin position="52"/>
        <end position="68"/>
    </location>
</feature>
<evidence type="ECO:0000313" key="2">
    <source>
        <dbReference type="EMBL" id="CCC52662.1"/>
    </source>
</evidence>
<dbReference type="OMA" id="WRKGGYQ"/>
<accession>G0UA30</accession>
<gene>
    <name evidence="2" type="ORF">TVY486_1101470</name>
</gene>
<reference evidence="2" key="1">
    <citation type="journal article" date="2012" name="Proc. Natl. Acad. Sci. U.S.A.">
        <title>Antigenic diversity is generated by distinct evolutionary mechanisms in African trypanosome species.</title>
        <authorList>
            <person name="Jackson A.P."/>
            <person name="Berry A."/>
            <person name="Aslett M."/>
            <person name="Allison H.C."/>
            <person name="Burton P."/>
            <person name="Vavrova-Anderson J."/>
            <person name="Brown R."/>
            <person name="Browne H."/>
            <person name="Corton N."/>
            <person name="Hauser H."/>
            <person name="Gamble J."/>
            <person name="Gilderthorp R."/>
            <person name="Marcello L."/>
            <person name="McQuillan J."/>
            <person name="Otto T.D."/>
            <person name="Quail M.A."/>
            <person name="Sanders M.J."/>
            <person name="van Tonder A."/>
            <person name="Ginger M.L."/>
            <person name="Field M.C."/>
            <person name="Barry J.D."/>
            <person name="Hertz-Fowler C."/>
            <person name="Berriman M."/>
        </authorList>
    </citation>
    <scope>NUCLEOTIDE SEQUENCE</scope>
    <source>
        <strain evidence="2">Y486</strain>
    </source>
</reference>
<dbReference type="GO" id="GO:0016020">
    <property type="term" value="C:membrane"/>
    <property type="evidence" value="ECO:0007669"/>
    <property type="project" value="TreeGrafter"/>
</dbReference>
<dbReference type="PANTHER" id="PTHR32251:SF23">
    <property type="entry name" value="3-OXO-5-ALPHA-STEROID 4-DEHYDROGENASE (DUF1295)"/>
    <property type="match status" value="1"/>
</dbReference>
<keyword evidence="1" id="KW-1133">Transmembrane helix</keyword>
<feature type="transmembrane region" description="Helical" evidence="1">
    <location>
        <begin position="17"/>
        <end position="40"/>
    </location>
</feature>
<dbReference type="Pfam" id="PF06966">
    <property type="entry name" value="DUF1295"/>
    <property type="match status" value="1"/>
</dbReference>
<dbReference type="EMBL" id="HE573027">
    <property type="protein sequence ID" value="CCC52662.1"/>
    <property type="molecule type" value="Genomic_DNA"/>
</dbReference>